<dbReference type="PROSITE" id="PS52029">
    <property type="entry name" value="LD_TPASE"/>
    <property type="match status" value="1"/>
</dbReference>
<evidence type="ECO:0000256" key="1">
    <source>
        <dbReference type="ARBA" id="ARBA00004752"/>
    </source>
</evidence>
<dbReference type="InterPro" id="IPR036365">
    <property type="entry name" value="PGBD-like_sf"/>
</dbReference>
<keyword evidence="2" id="KW-0808">Transferase</keyword>
<comment type="pathway">
    <text evidence="1 6">Cell wall biogenesis; peptidoglycan biosynthesis.</text>
</comment>
<evidence type="ECO:0000256" key="3">
    <source>
        <dbReference type="ARBA" id="ARBA00022960"/>
    </source>
</evidence>
<keyword evidence="5 6" id="KW-0961">Cell wall biogenesis/degradation</keyword>
<evidence type="ECO:0000256" key="2">
    <source>
        <dbReference type="ARBA" id="ARBA00022679"/>
    </source>
</evidence>
<keyword evidence="4 6" id="KW-0573">Peptidoglycan synthesis</keyword>
<keyword evidence="10" id="KW-1185">Reference proteome</keyword>
<dbReference type="CDD" id="cd16913">
    <property type="entry name" value="YkuD_like"/>
    <property type="match status" value="1"/>
</dbReference>
<dbReference type="Proteomes" id="UP000679179">
    <property type="component" value="Unassembled WGS sequence"/>
</dbReference>
<dbReference type="GO" id="GO:0008360">
    <property type="term" value="P:regulation of cell shape"/>
    <property type="evidence" value="ECO:0007669"/>
    <property type="project" value="UniProtKB-UniRule"/>
</dbReference>
<organism evidence="9 10">
    <name type="scientific">Clostridium polyendosporum</name>
    <dbReference type="NCBI Taxonomy" id="69208"/>
    <lineage>
        <taxon>Bacteria</taxon>
        <taxon>Bacillati</taxon>
        <taxon>Bacillota</taxon>
        <taxon>Clostridia</taxon>
        <taxon>Eubacteriales</taxon>
        <taxon>Clostridiaceae</taxon>
        <taxon>Clostridium</taxon>
    </lineage>
</organism>
<dbReference type="InterPro" id="IPR050979">
    <property type="entry name" value="LD-transpeptidase"/>
</dbReference>
<evidence type="ECO:0000259" key="8">
    <source>
        <dbReference type="PROSITE" id="PS52029"/>
    </source>
</evidence>
<dbReference type="GO" id="GO:0018104">
    <property type="term" value="P:peptidoglycan-protein cross-linking"/>
    <property type="evidence" value="ECO:0007669"/>
    <property type="project" value="TreeGrafter"/>
</dbReference>
<dbReference type="RefSeq" id="WP_212905347.1">
    <property type="nucleotide sequence ID" value="NZ_BOPZ01000051.1"/>
</dbReference>
<evidence type="ECO:0000256" key="6">
    <source>
        <dbReference type="PROSITE-ProRule" id="PRU01373"/>
    </source>
</evidence>
<dbReference type="GO" id="GO:0005576">
    <property type="term" value="C:extracellular region"/>
    <property type="evidence" value="ECO:0007669"/>
    <property type="project" value="TreeGrafter"/>
</dbReference>
<dbReference type="InterPro" id="IPR002477">
    <property type="entry name" value="Peptidoglycan-bd-like"/>
</dbReference>
<dbReference type="InterPro" id="IPR038063">
    <property type="entry name" value="Transpep_catalytic_dom"/>
</dbReference>
<reference evidence="9" key="1">
    <citation type="submission" date="2021-03" db="EMBL/GenBank/DDBJ databases">
        <title>Taxonomic study of Clostridium polyendosporum from meadow-gley soil under rice.</title>
        <authorList>
            <person name="Kobayashi H."/>
            <person name="Tanizawa Y."/>
            <person name="Yagura M."/>
        </authorList>
    </citation>
    <scope>NUCLEOTIDE SEQUENCE</scope>
    <source>
        <strain evidence="9">JCM 30710</strain>
    </source>
</reference>
<comment type="caution">
    <text evidence="9">The sequence shown here is derived from an EMBL/GenBank/DDBJ whole genome shotgun (WGS) entry which is preliminary data.</text>
</comment>
<dbReference type="GO" id="GO:0016740">
    <property type="term" value="F:transferase activity"/>
    <property type="evidence" value="ECO:0007669"/>
    <property type="project" value="UniProtKB-KW"/>
</dbReference>
<dbReference type="SUPFAM" id="SSF141523">
    <property type="entry name" value="L,D-transpeptidase catalytic domain-like"/>
    <property type="match status" value="1"/>
</dbReference>
<dbReference type="GO" id="GO:0071555">
    <property type="term" value="P:cell wall organization"/>
    <property type="evidence" value="ECO:0007669"/>
    <property type="project" value="UniProtKB-UniRule"/>
</dbReference>
<dbReference type="Pfam" id="PF03734">
    <property type="entry name" value="YkuD"/>
    <property type="match status" value="1"/>
</dbReference>
<gene>
    <name evidence="9" type="ORF">CPJCM30710_33470</name>
</gene>
<accession>A0A919S2G1</accession>
<dbReference type="Pfam" id="PF01471">
    <property type="entry name" value="PG_binding_1"/>
    <property type="match status" value="2"/>
</dbReference>
<feature type="domain" description="L,D-TPase catalytic" evidence="8">
    <location>
        <begin position="222"/>
        <end position="346"/>
    </location>
</feature>
<name>A0A919S2G1_9CLOT</name>
<proteinExistence type="predicted"/>
<feature type="active site" description="Nucleophile" evidence="6">
    <location>
        <position position="322"/>
    </location>
</feature>
<dbReference type="PANTHER" id="PTHR30582:SF2">
    <property type="entry name" value="L,D-TRANSPEPTIDASE YCIB-RELATED"/>
    <property type="match status" value="1"/>
</dbReference>
<feature type="active site" description="Proton donor/acceptor" evidence="6">
    <location>
        <position position="299"/>
    </location>
</feature>
<keyword evidence="3 6" id="KW-0133">Cell shape</keyword>
<protein>
    <recommendedName>
        <fullName evidence="8">L,D-TPase catalytic domain-containing protein</fullName>
    </recommendedName>
</protein>
<evidence type="ECO:0000313" key="9">
    <source>
        <dbReference type="EMBL" id="GIM30681.1"/>
    </source>
</evidence>
<evidence type="ECO:0000256" key="4">
    <source>
        <dbReference type="ARBA" id="ARBA00022984"/>
    </source>
</evidence>
<dbReference type="InterPro" id="IPR036366">
    <property type="entry name" value="PGBDSf"/>
</dbReference>
<dbReference type="PANTHER" id="PTHR30582">
    <property type="entry name" value="L,D-TRANSPEPTIDASE"/>
    <property type="match status" value="1"/>
</dbReference>
<dbReference type="Gene3D" id="1.10.101.10">
    <property type="entry name" value="PGBD-like superfamily/PGBD"/>
    <property type="match status" value="2"/>
</dbReference>
<keyword evidence="7" id="KW-0732">Signal</keyword>
<evidence type="ECO:0000256" key="7">
    <source>
        <dbReference type="SAM" id="SignalP"/>
    </source>
</evidence>
<evidence type="ECO:0000256" key="5">
    <source>
        <dbReference type="ARBA" id="ARBA00023316"/>
    </source>
</evidence>
<dbReference type="InterPro" id="IPR005490">
    <property type="entry name" value="LD_TPept_cat_dom"/>
</dbReference>
<dbReference type="SUPFAM" id="SSF47090">
    <property type="entry name" value="PGBD-like"/>
    <property type="match status" value="2"/>
</dbReference>
<feature type="signal peptide" evidence="7">
    <location>
        <begin position="1"/>
        <end position="26"/>
    </location>
</feature>
<feature type="chain" id="PRO_5038138264" description="L,D-TPase catalytic domain-containing protein" evidence="7">
    <location>
        <begin position="27"/>
        <end position="346"/>
    </location>
</feature>
<dbReference type="GO" id="GO:0071972">
    <property type="term" value="F:peptidoglycan L,D-transpeptidase activity"/>
    <property type="evidence" value="ECO:0007669"/>
    <property type="project" value="TreeGrafter"/>
</dbReference>
<dbReference type="EMBL" id="BOPZ01000051">
    <property type="protein sequence ID" value="GIM30681.1"/>
    <property type="molecule type" value="Genomic_DNA"/>
</dbReference>
<dbReference type="Gene3D" id="2.40.440.10">
    <property type="entry name" value="L,D-transpeptidase catalytic domain-like"/>
    <property type="match status" value="1"/>
</dbReference>
<sequence>MKKTRNLVAALSILGALAYSGHTAHAAELNSVHTKEAVEYVHQHFANNKSIGYGSNHKVVKSIQSVLGKLGYDVPVTGKFGARTASAVKSFQNQHGIKPTGTVDSKTAAVMMEDLTVFNKQETLQSINTLETVSYGCTNPVVKSIQVVLNSLGYNIPETGYFGVVTQNAVKDFQGKHDLRKNGIVNASTANAIIEAASQQKVSSAAQKATKQTLNLSSKTNYYVKVDTNKERVYVYHKTNGSWSQIKELVCSTGAPTNPTIKGIFATTGAKDTSLRIRHKNEDIYVNYFTQIKGNYLFHSVPLDKNGNITDGRLGQAVSAGCVRLSIEDAKYIYNIIPTNTTVKII</sequence>
<dbReference type="AlphaFoldDB" id="A0A919S2G1"/>
<evidence type="ECO:0000313" key="10">
    <source>
        <dbReference type="Proteomes" id="UP000679179"/>
    </source>
</evidence>